<dbReference type="SUPFAM" id="SSF51261">
    <property type="entry name" value="Duplicated hybrid motif"/>
    <property type="match status" value="1"/>
</dbReference>
<dbReference type="InterPro" id="IPR016047">
    <property type="entry name" value="M23ase_b-sheet_dom"/>
</dbReference>
<dbReference type="Proteomes" id="UP000818266">
    <property type="component" value="Unassembled WGS sequence"/>
</dbReference>
<dbReference type="AlphaFoldDB" id="A0A9E5JN60"/>
<feature type="domain" description="M23ase beta-sheet core" evidence="2">
    <location>
        <begin position="113"/>
        <end position="216"/>
    </location>
</feature>
<keyword evidence="4" id="KW-1185">Reference proteome</keyword>
<evidence type="ECO:0000313" key="4">
    <source>
        <dbReference type="Proteomes" id="UP000818266"/>
    </source>
</evidence>
<dbReference type="GO" id="GO:0004222">
    <property type="term" value="F:metalloendopeptidase activity"/>
    <property type="evidence" value="ECO:0007669"/>
    <property type="project" value="TreeGrafter"/>
</dbReference>
<name>A0A9E5JN60_9MICO</name>
<proteinExistence type="predicted"/>
<keyword evidence="1" id="KW-0732">Signal</keyword>
<dbReference type="PANTHER" id="PTHR21666">
    <property type="entry name" value="PEPTIDASE-RELATED"/>
    <property type="match status" value="1"/>
</dbReference>
<dbReference type="CDD" id="cd12797">
    <property type="entry name" value="M23_peptidase"/>
    <property type="match status" value="1"/>
</dbReference>
<sequence length="227" mass="24084">MLHSLYVSAVRTAHLDPYRFRHRLLAAAAVIVATAAVLPTGMTAIAATSSEERAAAAPPEQTFEPSELATMPLLEREEITMDVRPPIMYPVGDFAVSSGFGLREAACGACSTNHRGVDWALSYGTEIRAMADGVVTEVGTPAGIAGSLGYWMTIEHVVNGQRVVSLYAHLIEDSNPYQVGDDVRGGDVIGLLGSTGVTTAPNLHFELELDGVKISPLPWLRANRAAG</sequence>
<dbReference type="InterPro" id="IPR011055">
    <property type="entry name" value="Dup_hybrid_motif"/>
</dbReference>
<evidence type="ECO:0000256" key="1">
    <source>
        <dbReference type="ARBA" id="ARBA00022729"/>
    </source>
</evidence>
<organism evidence="3 4">
    <name type="scientific">Microcella pacifica</name>
    <dbReference type="NCBI Taxonomy" id="2591847"/>
    <lineage>
        <taxon>Bacteria</taxon>
        <taxon>Bacillati</taxon>
        <taxon>Actinomycetota</taxon>
        <taxon>Actinomycetes</taxon>
        <taxon>Micrococcales</taxon>
        <taxon>Microbacteriaceae</taxon>
        <taxon>Microcella</taxon>
    </lineage>
</organism>
<reference evidence="3 4" key="1">
    <citation type="submission" date="2020-03" db="EMBL/GenBank/DDBJ databases">
        <title>Chryseoglobus sp. isolated from a deep-sea seamount.</title>
        <authorList>
            <person name="Zhang D.-C."/>
        </authorList>
    </citation>
    <scope>NUCLEOTIDE SEQUENCE [LARGE SCALE GENOMIC DNA]</scope>
    <source>
        <strain evidence="3 4">KN1116</strain>
    </source>
</reference>
<evidence type="ECO:0000313" key="3">
    <source>
        <dbReference type="EMBL" id="NHF62517.1"/>
    </source>
</evidence>
<evidence type="ECO:0000259" key="2">
    <source>
        <dbReference type="Pfam" id="PF01551"/>
    </source>
</evidence>
<dbReference type="Pfam" id="PF01551">
    <property type="entry name" value="Peptidase_M23"/>
    <property type="match status" value="1"/>
</dbReference>
<dbReference type="Gene3D" id="2.70.70.10">
    <property type="entry name" value="Glucose Permease (Domain IIA)"/>
    <property type="match status" value="1"/>
</dbReference>
<dbReference type="EMBL" id="VIKT02000005">
    <property type="protein sequence ID" value="NHF62517.1"/>
    <property type="molecule type" value="Genomic_DNA"/>
</dbReference>
<gene>
    <name evidence="3" type="ORF">FK219_004565</name>
</gene>
<accession>A0A9E5JN60</accession>
<protein>
    <submittedName>
        <fullName evidence="3">M23 family metallopeptidase</fullName>
    </submittedName>
</protein>
<comment type="caution">
    <text evidence="3">The sequence shown here is derived from an EMBL/GenBank/DDBJ whole genome shotgun (WGS) entry which is preliminary data.</text>
</comment>
<dbReference type="PANTHER" id="PTHR21666:SF289">
    <property type="entry name" value="L-ALA--D-GLU ENDOPEPTIDASE"/>
    <property type="match status" value="1"/>
</dbReference>
<dbReference type="RefSeq" id="WP_165638052.1">
    <property type="nucleotide sequence ID" value="NZ_JAVJPO010000002.1"/>
</dbReference>
<dbReference type="InterPro" id="IPR050570">
    <property type="entry name" value="Cell_wall_metabolism_enzyme"/>
</dbReference>